<dbReference type="EMBL" id="CP001532">
    <property type="protein sequence ID" value="ACN92838.1"/>
    <property type="molecule type" value="Genomic_DNA"/>
</dbReference>
<geneLocation type="plasmid" evidence="1 2">
    <name>118a_lp25</name>
</geneLocation>
<gene>
    <name evidence="1" type="ORF">BBU118A_E05</name>
</gene>
<sequence>MSISLRFLKMKLTIGLDMANTFSSSKRIFILELENFNKN</sequence>
<accession>A0A7U4DIW2</accession>
<proteinExistence type="predicted"/>
<reference evidence="1 2" key="1">
    <citation type="journal article" date="2011" name="J. Bacteriol.">
        <title>Whole-genome sequences of thirteen isolates of Borrelia burgdorferi.</title>
        <authorList>
            <person name="Schutzer S.E."/>
            <person name="Fraser-Liggett C.M."/>
            <person name="Casjens S.R."/>
            <person name="Qiu W.G."/>
            <person name="Dunn J.J."/>
            <person name="Mongodin E.F."/>
            <person name="Luft B.J."/>
        </authorList>
    </citation>
    <scope>NUCLEOTIDE SEQUENCE [LARGE SCALE GENOMIC DNA]</scope>
    <source>
        <strain evidence="1 2">118a</strain>
        <plasmid evidence="1 2">118a_lp25</plasmid>
    </source>
</reference>
<dbReference type="AlphaFoldDB" id="A0A7U4DIW2"/>
<keyword evidence="1" id="KW-0614">Plasmid</keyword>
<evidence type="ECO:0000313" key="2">
    <source>
        <dbReference type="Proteomes" id="UP000006208"/>
    </source>
</evidence>
<protein>
    <submittedName>
        <fullName evidence="1">Uncharacterized protein</fullName>
    </submittedName>
</protein>
<dbReference type="Proteomes" id="UP000006208">
    <property type="component" value="Plasmid 118a_lp25"/>
</dbReference>
<name>A0A7U4DIW2_BORBG</name>
<evidence type="ECO:0000313" key="1">
    <source>
        <dbReference type="EMBL" id="ACN92838.1"/>
    </source>
</evidence>
<organism evidence="1 2">
    <name type="scientific">Borreliella burgdorferi 118a</name>
    <dbReference type="NCBI Taxonomy" id="476210"/>
    <lineage>
        <taxon>Bacteria</taxon>
        <taxon>Pseudomonadati</taxon>
        <taxon>Spirochaetota</taxon>
        <taxon>Spirochaetia</taxon>
        <taxon>Spirochaetales</taxon>
        <taxon>Borreliaceae</taxon>
        <taxon>Borreliella</taxon>
    </lineage>
</organism>